<evidence type="ECO:0000313" key="2">
    <source>
        <dbReference type="EMBL" id="AXS66253.1"/>
    </source>
</evidence>
<keyword evidence="1" id="KW-0472">Membrane</keyword>
<keyword evidence="1" id="KW-0812">Transmembrane</keyword>
<feature type="transmembrane region" description="Helical" evidence="1">
    <location>
        <begin position="6"/>
        <end position="29"/>
    </location>
</feature>
<dbReference type="AlphaFoldDB" id="A0A346RJK6"/>
<dbReference type="EMBL" id="MG193486">
    <property type="protein sequence ID" value="AXS66253.1"/>
    <property type="molecule type" value="Genomic_DNA"/>
</dbReference>
<protein>
    <submittedName>
        <fullName evidence="2">ATP synthase F0 subunit 8</fullName>
    </submittedName>
</protein>
<accession>A0A346RJK6</accession>
<sequence length="50" mass="6271">MPQMMPLNWMLEFFFFLSIFLSLNSLIYFNSIQKLDSFKIKYNLKINWKW</sequence>
<keyword evidence="1" id="KW-1133">Transmembrane helix</keyword>
<gene>
    <name evidence="2" type="primary">atp8</name>
</gene>
<name>A0A346RJK6_9CUCU</name>
<keyword evidence="2" id="KW-0496">Mitochondrion</keyword>
<reference evidence="2" key="1">
    <citation type="journal article" date="2018" name="J. ISSAAS">
        <title>The contribution of mitochondrial metagenomics to large-scale data mining and phylogenetic analysis of Coleoptera.</title>
        <authorList>
            <person name="Miller K."/>
            <person name="Linard B."/>
            <person name="Motyka M."/>
            <person name="Bocek M."/>
            <person name="Vogler A.P."/>
        </authorList>
    </citation>
    <scope>NUCLEOTIDE SEQUENCE</scope>
</reference>
<proteinExistence type="predicted"/>
<organism evidence="2">
    <name type="scientific">Cucujoidea sp. 5 KM-2017</name>
    <dbReference type="NCBI Taxonomy" id="2219386"/>
    <lineage>
        <taxon>Eukaryota</taxon>
        <taxon>Metazoa</taxon>
        <taxon>Ecdysozoa</taxon>
        <taxon>Arthropoda</taxon>
        <taxon>Hexapoda</taxon>
        <taxon>Insecta</taxon>
        <taxon>Pterygota</taxon>
        <taxon>Neoptera</taxon>
        <taxon>Endopterygota</taxon>
        <taxon>Coleoptera</taxon>
        <taxon>Polyphaga</taxon>
        <taxon>Cucujiformia</taxon>
    </lineage>
</organism>
<evidence type="ECO:0000256" key="1">
    <source>
        <dbReference type="SAM" id="Phobius"/>
    </source>
</evidence>
<geneLocation type="mitochondrion" evidence="2"/>